<dbReference type="InterPro" id="IPR010262">
    <property type="entry name" value="Arylsulfotransferase_bact"/>
</dbReference>
<dbReference type="PANTHER" id="PTHR35340:SF5">
    <property type="entry name" value="ASST-DOMAIN-CONTAINING PROTEIN"/>
    <property type="match status" value="1"/>
</dbReference>
<evidence type="ECO:0008006" key="2">
    <source>
        <dbReference type="Google" id="ProtNLM"/>
    </source>
</evidence>
<evidence type="ECO:0000313" key="1">
    <source>
        <dbReference type="EMBL" id="SVD51863.1"/>
    </source>
</evidence>
<protein>
    <recommendedName>
        <fullName evidence="2">Arylsulfotransferase N-terminal domain-containing protein</fullName>
    </recommendedName>
</protein>
<gene>
    <name evidence="1" type="ORF">METZ01_LOCUS404717</name>
</gene>
<dbReference type="PANTHER" id="PTHR35340">
    <property type="entry name" value="PQQ ENZYME REPEAT PROTEIN-RELATED"/>
    <property type="match status" value="1"/>
</dbReference>
<name>A0A382VZD3_9ZZZZ</name>
<dbReference type="EMBL" id="UINC01155799">
    <property type="protein sequence ID" value="SVD51863.1"/>
    <property type="molecule type" value="Genomic_DNA"/>
</dbReference>
<dbReference type="GO" id="GO:0004062">
    <property type="term" value="F:aryl sulfotransferase activity"/>
    <property type="evidence" value="ECO:0007669"/>
    <property type="project" value="InterPro"/>
</dbReference>
<organism evidence="1">
    <name type="scientific">marine metagenome</name>
    <dbReference type="NCBI Taxonomy" id="408172"/>
    <lineage>
        <taxon>unclassified sequences</taxon>
        <taxon>metagenomes</taxon>
        <taxon>ecological metagenomes</taxon>
    </lineage>
</organism>
<accession>A0A382VZD3</accession>
<proteinExistence type="predicted"/>
<reference evidence="1" key="1">
    <citation type="submission" date="2018-05" db="EMBL/GenBank/DDBJ databases">
        <authorList>
            <person name="Lanie J.A."/>
            <person name="Ng W.-L."/>
            <person name="Kazmierczak K.M."/>
            <person name="Andrzejewski T.M."/>
            <person name="Davidsen T.M."/>
            <person name="Wayne K.J."/>
            <person name="Tettelin H."/>
            <person name="Glass J.I."/>
            <person name="Rusch D."/>
            <person name="Podicherti R."/>
            <person name="Tsui H.-C.T."/>
            <person name="Winkler M.E."/>
        </authorList>
    </citation>
    <scope>NUCLEOTIDE SEQUENCE</scope>
</reference>
<dbReference type="InterPro" id="IPR053143">
    <property type="entry name" value="Arylsulfate_ST"/>
</dbReference>
<dbReference type="AlphaFoldDB" id="A0A382VZD3"/>
<feature type="non-terminal residue" evidence="1">
    <location>
        <position position="192"/>
    </location>
</feature>
<sequence>MFLVFSLHAEVFEGYTLFTPITLSQTGAITHLMNASEEIIHTWSHERGPASMPYLQPDSSIIYPYRVEFPTMESGGVGGGVQKLTWDGTIIWDYVFSDETYQHHHDVEPLPSGNILIIVWENKSAEDAYAMGRQIIENSLNQMWSTAILELEPESGEIVWEWHLWDHLIQDVDAELPNYGVISEHPQLFDIN</sequence>
<dbReference type="Pfam" id="PF05935">
    <property type="entry name" value="Arylsulfotrans"/>
    <property type="match status" value="1"/>
</dbReference>